<dbReference type="FunFam" id="3.15.10.30:FF:000001">
    <property type="entry name" value="Takeout-like protein 1"/>
    <property type="match status" value="1"/>
</dbReference>
<dbReference type="InterPro" id="IPR038606">
    <property type="entry name" value="To_sf"/>
</dbReference>
<protein>
    <submittedName>
        <fullName evidence="5">Putative odorant-binding protein</fullName>
    </submittedName>
</protein>
<evidence type="ECO:0000256" key="3">
    <source>
        <dbReference type="ARBA" id="ARBA00060902"/>
    </source>
</evidence>
<organism evidence="5">
    <name type="scientific">Reticulitermes speratus</name>
    <dbReference type="NCBI Taxonomy" id="60591"/>
    <lineage>
        <taxon>Eukaryota</taxon>
        <taxon>Metazoa</taxon>
        <taxon>Ecdysozoa</taxon>
        <taxon>Arthropoda</taxon>
        <taxon>Hexapoda</taxon>
        <taxon>Insecta</taxon>
        <taxon>Pterygota</taxon>
        <taxon>Neoptera</taxon>
        <taxon>Polyneoptera</taxon>
        <taxon>Dictyoptera</taxon>
        <taxon>Blattodea</taxon>
        <taxon>Blattoidea</taxon>
        <taxon>Termitoidae</taxon>
        <taxon>Rhinotermitidae</taxon>
        <taxon>Reticulitermes</taxon>
        <taxon>Frontotermes</taxon>
    </lineage>
</organism>
<keyword evidence="2" id="KW-0090">Biological rhythms</keyword>
<feature type="chain" id="PRO_5006854824" evidence="4">
    <location>
        <begin position="29"/>
        <end position="263"/>
    </location>
</feature>
<dbReference type="GO" id="GO:0005615">
    <property type="term" value="C:extracellular space"/>
    <property type="evidence" value="ECO:0007669"/>
    <property type="project" value="TreeGrafter"/>
</dbReference>
<dbReference type="Pfam" id="PF06585">
    <property type="entry name" value="JHBP"/>
    <property type="match status" value="1"/>
</dbReference>
<evidence type="ECO:0000256" key="4">
    <source>
        <dbReference type="SAM" id="SignalP"/>
    </source>
</evidence>
<evidence type="ECO:0000256" key="1">
    <source>
        <dbReference type="ARBA" id="ARBA00022729"/>
    </source>
</evidence>
<dbReference type="EMBL" id="FX982951">
    <property type="protein sequence ID" value="BAU20277.1"/>
    <property type="molecule type" value="mRNA"/>
</dbReference>
<comment type="similarity">
    <text evidence="3">Belongs to the TO family.</text>
</comment>
<dbReference type="Gene3D" id="3.15.10.30">
    <property type="entry name" value="Haemolymph juvenile hormone binding protein"/>
    <property type="match status" value="1"/>
</dbReference>
<evidence type="ECO:0000256" key="2">
    <source>
        <dbReference type="ARBA" id="ARBA00023108"/>
    </source>
</evidence>
<keyword evidence="1 4" id="KW-0732">Signal</keyword>
<dbReference type="PANTHER" id="PTHR11008:SF32">
    <property type="entry name" value="CIRCADIAN CLOCK-CONTROLLED PROTEIN DAYWAKE-RELATED"/>
    <property type="match status" value="1"/>
</dbReference>
<name>A0A0U5A7N5_9NEOP</name>
<dbReference type="PANTHER" id="PTHR11008">
    <property type="entry name" value="PROTEIN TAKEOUT-LIKE PROTEIN"/>
    <property type="match status" value="1"/>
</dbReference>
<proteinExistence type="evidence at transcript level"/>
<dbReference type="InterPro" id="IPR010562">
    <property type="entry name" value="Haemolymph_juvenile_hormone-bd"/>
</dbReference>
<dbReference type="GO" id="GO:0007623">
    <property type="term" value="P:circadian rhythm"/>
    <property type="evidence" value="ECO:0007669"/>
    <property type="project" value="UniProtKB-ARBA"/>
</dbReference>
<reference evidence="5" key="1">
    <citation type="journal article" date="2016" name="PLoS ONE">
        <title>Caste-Specific and Sex-Specific Expression of Chemoreceptor Genes in a Termite.</title>
        <authorList>
            <person name="Mitaka Y."/>
            <person name="Kobayashi K."/>
            <person name="Mikheyev A."/>
            <person name="Tin M.M.Y."/>
            <person name="Watanabe Y."/>
            <person name="Matsuura K."/>
        </authorList>
    </citation>
    <scope>NUCLEOTIDE SEQUENCE</scope>
</reference>
<accession>A0A0U5A7N5</accession>
<feature type="non-terminal residue" evidence="5">
    <location>
        <position position="1"/>
    </location>
</feature>
<dbReference type="AlphaFoldDB" id="A0A0U5A7N5"/>
<sequence>AEYMGSTSLSTMWYITLLIASCIPLCYAGQPLPPYIKPCARSDPNINECAVKHGNEAIPELVKGDRKYKIPVLDPFDIKELKIIDDGSRTSGISITLKNAKVYGIKDSQLKKASIHFDQNHSYYDMLVPKVHIVGEYESSGRILLLPISGKGNVSLTIENIYVMYYEHWQLAPKNGEMYLTRDNLTATSKTPTGFHIQLTNLFNGNKLLGDQMNEFLNENWRDAYNELSPTIFKIIAEILVSVVSRISSVVPYDNIFPEKLPS</sequence>
<evidence type="ECO:0000313" key="5">
    <source>
        <dbReference type="EMBL" id="BAU20277.1"/>
    </source>
</evidence>
<dbReference type="SMART" id="SM00700">
    <property type="entry name" value="JHBP"/>
    <property type="match status" value="1"/>
</dbReference>
<feature type="signal peptide" evidence="4">
    <location>
        <begin position="1"/>
        <end position="28"/>
    </location>
</feature>
<gene>
    <name evidence="5" type="primary">RsOBP9</name>
</gene>